<dbReference type="InterPro" id="IPR022562">
    <property type="entry name" value="DUF3466"/>
</dbReference>
<evidence type="ECO:0000313" key="3">
    <source>
        <dbReference type="Proteomes" id="UP000307702"/>
    </source>
</evidence>
<keyword evidence="3" id="KW-1185">Reference proteome</keyword>
<evidence type="ECO:0000313" key="2">
    <source>
        <dbReference type="EMBL" id="TMM42389.1"/>
    </source>
</evidence>
<dbReference type="AlphaFoldDB" id="A0A8H2JJ27"/>
<protein>
    <submittedName>
        <fullName evidence="2">DUF3466 family protein</fullName>
    </submittedName>
</protein>
<name>A0A8H2JJ27_9GAMM</name>
<dbReference type="Pfam" id="PF11949">
    <property type="entry name" value="DUF3466"/>
    <property type="match status" value="1"/>
</dbReference>
<dbReference type="RefSeq" id="WP_138624276.1">
    <property type="nucleotide sequence ID" value="NZ_SZVP01000018.1"/>
</dbReference>
<dbReference type="Proteomes" id="UP000307702">
    <property type="component" value="Unassembled WGS sequence"/>
</dbReference>
<proteinExistence type="predicted"/>
<gene>
    <name evidence="2" type="ORF">FCS21_14520</name>
</gene>
<reference evidence="2 3" key="1">
    <citation type="submission" date="2019-05" db="EMBL/GenBank/DDBJ databases">
        <title>Colwellia ponticola sp. nov., isolated from seawater.</title>
        <authorList>
            <person name="Yoon J.-H."/>
        </authorList>
    </citation>
    <scope>NUCLEOTIDE SEQUENCE [LARGE SCALE GENOMIC DNA]</scope>
    <source>
        <strain evidence="2 3">OISW-25</strain>
    </source>
</reference>
<feature type="chain" id="PRO_5034499958" evidence="1">
    <location>
        <begin position="28"/>
        <end position="619"/>
    </location>
</feature>
<evidence type="ECO:0000256" key="1">
    <source>
        <dbReference type="SAM" id="SignalP"/>
    </source>
</evidence>
<dbReference type="OrthoDB" id="6219137at2"/>
<dbReference type="EMBL" id="SZVP01000018">
    <property type="protein sequence ID" value="TMM42389.1"/>
    <property type="molecule type" value="Genomic_DNA"/>
</dbReference>
<comment type="caution">
    <text evidence="2">The sequence shown here is derived from an EMBL/GenBank/DDBJ whole genome shotgun (WGS) entry which is preliminary data.</text>
</comment>
<accession>A0A8H2JJ27</accession>
<feature type="signal peptide" evidence="1">
    <location>
        <begin position="1"/>
        <end position="27"/>
    </location>
</feature>
<organism evidence="2 3">
    <name type="scientific">Colwellia ponticola</name>
    <dbReference type="NCBI Taxonomy" id="2304625"/>
    <lineage>
        <taxon>Bacteria</taxon>
        <taxon>Pseudomonadati</taxon>
        <taxon>Pseudomonadota</taxon>
        <taxon>Gammaproteobacteria</taxon>
        <taxon>Alteromonadales</taxon>
        <taxon>Colwelliaceae</taxon>
        <taxon>Colwellia</taxon>
    </lineage>
</organism>
<sequence length="619" mass="66942">MKQLVKKIVVLAVTSALSLSFFNVSHAATYTVVNKNAAENLGYTYGGKLNNQGNMAVIGANTYNFPVQFSHLDSVDFSRIIKLARDDKDYYFGLGLIEDSANFEARAKAGNATANDLAWSKLYLQKINKSSANPNFEYQIVADSAALYNLGESAASISKEICVFDTNFTGDLTCTDDKTRSTANAIEGFNNQGIMFGTATAPYLPIAGPADSNGDSQTHWVREHGQRGFYSPDFGTTIVPVPPSETRYGGGISAVLDINDSGTAVGYSSYDVSSAREALVLNTKDNGCADPDVLADIPQEVCIQNLQSGMYYIQAFKVSLTDPAAEPELLGLLVNPLAEDERAFTSQAVAINNNGVAVGYAHGWNNKDVTTPTATERMTGSYAVMFKDGNVFDFNQPHYDYRTSSVIEFSRANDINDAGLAVGYLLNTSTFVKKFFYVDTTVPYSDMAMITPKDFFKSSESIAYAVNSNGIIVGEAEIETHNESSDNPRRTVGFIYDTSSEVPTMTNINSLLSCDSAYNIIKANDINEQGQISATAIVKSTAYDALGNPVTDDSGNPVMVDVVRAVMLEPIPANENPVVEDCGLTDEKVERQGASLGWFGLLSLLTLIGLRRRATTTSY</sequence>
<keyword evidence="1" id="KW-0732">Signal</keyword>